<dbReference type="NCBIfam" id="TIGR03694">
    <property type="entry name" value="exosort_acyl"/>
    <property type="match status" value="1"/>
</dbReference>
<reference evidence="2" key="1">
    <citation type="journal article" date="2019" name="Int. J. Syst. Evol. Microbiol.">
        <title>The Global Catalogue of Microorganisms (GCM) 10K type strain sequencing project: providing services to taxonomists for standard genome sequencing and annotation.</title>
        <authorList>
            <consortium name="The Broad Institute Genomics Platform"/>
            <consortium name="The Broad Institute Genome Sequencing Center for Infectious Disease"/>
            <person name="Wu L."/>
            <person name="Ma J."/>
        </authorList>
    </citation>
    <scope>NUCLEOTIDE SEQUENCE [LARGE SCALE GENOMIC DNA]</scope>
    <source>
        <strain evidence="2">KCTC 42082</strain>
    </source>
</reference>
<evidence type="ECO:0000313" key="1">
    <source>
        <dbReference type="EMBL" id="GHC24050.1"/>
    </source>
</evidence>
<dbReference type="SUPFAM" id="SSF55729">
    <property type="entry name" value="Acyl-CoA N-acyltransferases (Nat)"/>
    <property type="match status" value="1"/>
</dbReference>
<name>A0ABQ3FHV7_9GAMM</name>
<accession>A0ABQ3FHV7</accession>
<dbReference type="RefSeq" id="WP_189516830.1">
    <property type="nucleotide sequence ID" value="NZ_BMZM01000002.1"/>
</dbReference>
<protein>
    <recommendedName>
        <fullName evidence="3">PEP-CTERM/exosortase system-associated acyltransferase</fullName>
    </recommendedName>
</protein>
<keyword evidence="2" id="KW-1185">Reference proteome</keyword>
<evidence type="ECO:0000313" key="2">
    <source>
        <dbReference type="Proteomes" id="UP000604243"/>
    </source>
</evidence>
<dbReference type="EMBL" id="BMZM01000002">
    <property type="protein sequence ID" value="GHC24050.1"/>
    <property type="molecule type" value="Genomic_DNA"/>
</dbReference>
<dbReference type="InterPro" id="IPR016181">
    <property type="entry name" value="Acyl_CoA_acyltransferase"/>
</dbReference>
<comment type="caution">
    <text evidence="1">The sequence shown here is derived from an EMBL/GenBank/DDBJ whole genome shotgun (WGS) entry which is preliminary data.</text>
</comment>
<evidence type="ECO:0008006" key="3">
    <source>
        <dbReference type="Google" id="ProtNLM"/>
    </source>
</evidence>
<dbReference type="Proteomes" id="UP000604243">
    <property type="component" value="Unassembled WGS sequence"/>
</dbReference>
<proteinExistence type="predicted"/>
<organism evidence="1 2">
    <name type="scientific">Kushneria pakistanensis</name>
    <dbReference type="NCBI Taxonomy" id="1508770"/>
    <lineage>
        <taxon>Bacteria</taxon>
        <taxon>Pseudomonadati</taxon>
        <taxon>Pseudomonadota</taxon>
        <taxon>Gammaproteobacteria</taxon>
        <taxon>Oceanospirillales</taxon>
        <taxon>Halomonadaceae</taxon>
        <taxon>Kushneria</taxon>
    </lineage>
</organism>
<sequence length="250" mass="28757">MSKELFDRDYNIIFAVTEKEKKRVYSLRHDVYCEELGFEPVNSSEAIEKDPFDERALHCLIEKRESGQAVGCARLVLPSETLGSPFYRMPLELKFSSLFESHEHHPDLFQRKDICEISRVAILGDIRKGKKAKTLAQNPPQSVRTASFLKAGLFLSVLALGKISNRQYGFAMMEPSLARLLSYSGFRFSRVSQYLEFNGKRAIYYSDWKEAVGQLCPEMHELYEYIAERFSGDLVEHDMSRKGIAGYQKI</sequence>
<gene>
    <name evidence="1" type="ORF">GCM10010082_15610</name>
</gene>
<dbReference type="Gene3D" id="3.40.630.30">
    <property type="match status" value="1"/>
</dbReference>
<dbReference type="Pfam" id="PF13444">
    <property type="entry name" value="Acetyltransf_5"/>
    <property type="match status" value="1"/>
</dbReference>
<dbReference type="InterPro" id="IPR022484">
    <property type="entry name" value="PEP-CTERM/exosrtase_acylTfrase"/>
</dbReference>